<accession>A0AAW2IKH0</accession>
<comment type="caution">
    <text evidence="2">The sequence shown here is derived from an EMBL/GenBank/DDBJ whole genome shotgun (WGS) entry which is preliminary data.</text>
</comment>
<dbReference type="InterPro" id="IPR013103">
    <property type="entry name" value="RVT_2"/>
</dbReference>
<feature type="domain" description="Reverse transcriptase Ty1/copia-type" evidence="1">
    <location>
        <begin position="12"/>
        <end position="76"/>
    </location>
</feature>
<dbReference type="AlphaFoldDB" id="A0AAW2IKH0"/>
<reference evidence="2" key="2">
    <citation type="journal article" date="2024" name="Plant">
        <title>Genomic evolution and insights into agronomic trait innovations of Sesamum species.</title>
        <authorList>
            <person name="Miao H."/>
            <person name="Wang L."/>
            <person name="Qu L."/>
            <person name="Liu H."/>
            <person name="Sun Y."/>
            <person name="Le M."/>
            <person name="Wang Q."/>
            <person name="Wei S."/>
            <person name="Zheng Y."/>
            <person name="Lin W."/>
            <person name="Duan Y."/>
            <person name="Cao H."/>
            <person name="Xiong S."/>
            <person name="Wang X."/>
            <person name="Wei L."/>
            <person name="Li C."/>
            <person name="Ma Q."/>
            <person name="Ju M."/>
            <person name="Zhao R."/>
            <person name="Li G."/>
            <person name="Mu C."/>
            <person name="Tian Q."/>
            <person name="Mei H."/>
            <person name="Zhang T."/>
            <person name="Gao T."/>
            <person name="Zhang H."/>
        </authorList>
    </citation>
    <scope>NUCLEOTIDE SEQUENCE</scope>
    <source>
        <strain evidence="2">G01</strain>
    </source>
</reference>
<reference evidence="2" key="1">
    <citation type="submission" date="2020-06" db="EMBL/GenBank/DDBJ databases">
        <authorList>
            <person name="Li T."/>
            <person name="Hu X."/>
            <person name="Zhang T."/>
            <person name="Song X."/>
            <person name="Zhang H."/>
            <person name="Dai N."/>
            <person name="Sheng W."/>
            <person name="Hou X."/>
            <person name="Wei L."/>
        </authorList>
    </citation>
    <scope>NUCLEOTIDE SEQUENCE</scope>
    <source>
        <strain evidence="2">G01</strain>
        <tissue evidence="2">Leaf</tissue>
    </source>
</reference>
<name>A0AAW2IKH0_9LAMI</name>
<protein>
    <recommendedName>
        <fullName evidence="1">Reverse transcriptase Ty1/copia-type domain-containing protein</fullName>
    </recommendedName>
</protein>
<dbReference type="EMBL" id="JACGWK010001796">
    <property type="protein sequence ID" value="KAL0282694.1"/>
    <property type="molecule type" value="Genomic_DNA"/>
</dbReference>
<dbReference type="Pfam" id="PF07727">
    <property type="entry name" value="RVT_2"/>
    <property type="match status" value="1"/>
</dbReference>
<proteinExistence type="predicted"/>
<sequence length="300" mass="32952">MKKELLALEQKQTWEVVPLADGKQAIGCKWVFTVKLKDDGSLDRYKVQLVAKGYSQVEGVDYTERFSLVATVVIVKAYLDSLFTIKDLRTPRYFLGLHIACLDLGTSITQSKYIHDVISDCGLLQANFAATPLPQGVQLHSSTDAFLDDPEPYCRLVGRLLYLGSLALTFLMECSNSINFCRNLVRFIVGLLFASHFGVLVPAPIPLHCDNQAVLLIMGNPVFMIEQSIWTLIVTLSMNCYKDSFIVSVSTRNKDQLADLFTKTLPGAVFASLACKLTLLVGASSPTCGGNVGTVTWDPG</sequence>
<evidence type="ECO:0000313" key="2">
    <source>
        <dbReference type="EMBL" id="KAL0282694.1"/>
    </source>
</evidence>
<organism evidence="2">
    <name type="scientific">Sesamum angustifolium</name>
    <dbReference type="NCBI Taxonomy" id="2727405"/>
    <lineage>
        <taxon>Eukaryota</taxon>
        <taxon>Viridiplantae</taxon>
        <taxon>Streptophyta</taxon>
        <taxon>Embryophyta</taxon>
        <taxon>Tracheophyta</taxon>
        <taxon>Spermatophyta</taxon>
        <taxon>Magnoliopsida</taxon>
        <taxon>eudicotyledons</taxon>
        <taxon>Gunneridae</taxon>
        <taxon>Pentapetalae</taxon>
        <taxon>asterids</taxon>
        <taxon>lamiids</taxon>
        <taxon>Lamiales</taxon>
        <taxon>Pedaliaceae</taxon>
        <taxon>Sesamum</taxon>
    </lineage>
</organism>
<gene>
    <name evidence="2" type="ORF">Sangu_2936600</name>
</gene>
<evidence type="ECO:0000259" key="1">
    <source>
        <dbReference type="Pfam" id="PF07727"/>
    </source>
</evidence>